<dbReference type="InterPro" id="IPR001466">
    <property type="entry name" value="Beta-lactam-related"/>
</dbReference>
<name>A0ABW7Z355_9ACTN</name>
<feature type="signal peptide" evidence="1">
    <location>
        <begin position="1"/>
        <end position="22"/>
    </location>
</feature>
<sequence length="386" mass="40532">MITRLLVAATVLTATVAGVPRAATAGAGEDPVGAALDKAFAEATGGADGPGVQAVAMRNGKVIWSAKTGRAIDDPPAPVTGSTMFSLASFGKSVLATYALHLVEKGTLALDRPISAYTGKKVAGSGVVTLRMLLTHTAGYPDMYASPRIAPLFPPGKQYKPDRPYTFAMLAPGIRKPVKPGARYEYSNTGFILLAHVLTKVSGGEKALERDLANFYRKTGERGDHLTAERSKSAYPRFAHGYAEERDGTLTDYFTAFGATGVPTDVYGLPFGDGLFAGTAYGAARYLDALFVGKRLLRPATLAAMTTPTPQAVAAGETYGMATYRTEIAKRAWQGHAGAYGGFTSMGATDLTRGVTLTVVTNRLATKGNAQTTWENLAKAYATATP</sequence>
<dbReference type="Pfam" id="PF00144">
    <property type="entry name" value="Beta-lactamase"/>
    <property type="match status" value="1"/>
</dbReference>
<keyword evidence="4" id="KW-1185">Reference proteome</keyword>
<evidence type="ECO:0000313" key="4">
    <source>
        <dbReference type="Proteomes" id="UP001612741"/>
    </source>
</evidence>
<protein>
    <submittedName>
        <fullName evidence="3">Serine hydrolase domain-containing protein</fullName>
        <ecNumber evidence="3">3.-.-.-</ecNumber>
    </submittedName>
</protein>
<dbReference type="Gene3D" id="3.40.710.10">
    <property type="entry name" value="DD-peptidase/beta-lactamase superfamily"/>
    <property type="match status" value="1"/>
</dbReference>
<gene>
    <name evidence="3" type="ORF">ACIBG2_34915</name>
</gene>
<feature type="chain" id="PRO_5045891851" evidence="1">
    <location>
        <begin position="23"/>
        <end position="386"/>
    </location>
</feature>
<dbReference type="InterPro" id="IPR012338">
    <property type="entry name" value="Beta-lactam/transpept-like"/>
</dbReference>
<dbReference type="PANTHER" id="PTHR43283">
    <property type="entry name" value="BETA-LACTAMASE-RELATED"/>
    <property type="match status" value="1"/>
</dbReference>
<organism evidence="3 4">
    <name type="scientific">Nonomuraea typhae</name>
    <dbReference type="NCBI Taxonomy" id="2603600"/>
    <lineage>
        <taxon>Bacteria</taxon>
        <taxon>Bacillati</taxon>
        <taxon>Actinomycetota</taxon>
        <taxon>Actinomycetes</taxon>
        <taxon>Streptosporangiales</taxon>
        <taxon>Streptosporangiaceae</taxon>
        <taxon>Nonomuraea</taxon>
    </lineage>
</organism>
<evidence type="ECO:0000313" key="3">
    <source>
        <dbReference type="EMBL" id="MFI6502613.1"/>
    </source>
</evidence>
<dbReference type="RefSeq" id="WP_397088021.1">
    <property type="nucleotide sequence ID" value="NZ_JBITGY010000010.1"/>
</dbReference>
<proteinExistence type="predicted"/>
<dbReference type="Proteomes" id="UP001612741">
    <property type="component" value="Unassembled WGS sequence"/>
</dbReference>
<keyword evidence="3" id="KW-0378">Hydrolase</keyword>
<reference evidence="3 4" key="1">
    <citation type="submission" date="2024-10" db="EMBL/GenBank/DDBJ databases">
        <title>The Natural Products Discovery Center: Release of the First 8490 Sequenced Strains for Exploring Actinobacteria Biosynthetic Diversity.</title>
        <authorList>
            <person name="Kalkreuter E."/>
            <person name="Kautsar S.A."/>
            <person name="Yang D."/>
            <person name="Bader C.D."/>
            <person name="Teijaro C.N."/>
            <person name="Fluegel L."/>
            <person name="Davis C.M."/>
            <person name="Simpson J.R."/>
            <person name="Lauterbach L."/>
            <person name="Steele A.D."/>
            <person name="Gui C."/>
            <person name="Meng S."/>
            <person name="Li G."/>
            <person name="Viehrig K."/>
            <person name="Ye F."/>
            <person name="Su P."/>
            <person name="Kiefer A.F."/>
            <person name="Nichols A."/>
            <person name="Cepeda A.J."/>
            <person name="Yan W."/>
            <person name="Fan B."/>
            <person name="Jiang Y."/>
            <person name="Adhikari A."/>
            <person name="Zheng C.-J."/>
            <person name="Schuster L."/>
            <person name="Cowan T.M."/>
            <person name="Smanski M.J."/>
            <person name="Chevrette M.G."/>
            <person name="De Carvalho L.P.S."/>
            <person name="Shen B."/>
        </authorList>
    </citation>
    <scope>NUCLEOTIDE SEQUENCE [LARGE SCALE GENOMIC DNA]</scope>
    <source>
        <strain evidence="3 4">NPDC050545</strain>
    </source>
</reference>
<accession>A0ABW7Z355</accession>
<dbReference type="InterPro" id="IPR050789">
    <property type="entry name" value="Diverse_Enzym_Activities"/>
</dbReference>
<dbReference type="EC" id="3.-.-.-" evidence="3"/>
<evidence type="ECO:0000259" key="2">
    <source>
        <dbReference type="Pfam" id="PF00144"/>
    </source>
</evidence>
<keyword evidence="1" id="KW-0732">Signal</keyword>
<evidence type="ECO:0000256" key="1">
    <source>
        <dbReference type="SAM" id="SignalP"/>
    </source>
</evidence>
<comment type="caution">
    <text evidence="3">The sequence shown here is derived from an EMBL/GenBank/DDBJ whole genome shotgun (WGS) entry which is preliminary data.</text>
</comment>
<feature type="domain" description="Beta-lactamase-related" evidence="2">
    <location>
        <begin position="37"/>
        <end position="380"/>
    </location>
</feature>
<dbReference type="PANTHER" id="PTHR43283:SF18">
    <property type="match status" value="1"/>
</dbReference>
<dbReference type="EMBL" id="JBITGY010000010">
    <property type="protein sequence ID" value="MFI6502613.1"/>
    <property type="molecule type" value="Genomic_DNA"/>
</dbReference>
<dbReference type="GO" id="GO:0016787">
    <property type="term" value="F:hydrolase activity"/>
    <property type="evidence" value="ECO:0007669"/>
    <property type="project" value="UniProtKB-KW"/>
</dbReference>
<dbReference type="SUPFAM" id="SSF56601">
    <property type="entry name" value="beta-lactamase/transpeptidase-like"/>
    <property type="match status" value="1"/>
</dbReference>